<dbReference type="Proteomes" id="UP000030428">
    <property type="component" value="Unassembled WGS sequence"/>
</dbReference>
<organism evidence="1 2">
    <name type="scientific">Candidatus Thiomargarita nelsonii</name>
    <dbReference type="NCBI Taxonomy" id="1003181"/>
    <lineage>
        <taxon>Bacteria</taxon>
        <taxon>Pseudomonadati</taxon>
        <taxon>Pseudomonadota</taxon>
        <taxon>Gammaproteobacteria</taxon>
        <taxon>Thiotrichales</taxon>
        <taxon>Thiotrichaceae</taxon>
        <taxon>Thiomargarita</taxon>
    </lineage>
</organism>
<dbReference type="SUPFAM" id="SSF63829">
    <property type="entry name" value="Calcium-dependent phosphotriesterase"/>
    <property type="match status" value="1"/>
</dbReference>
<reference evidence="1 2" key="1">
    <citation type="journal article" date="2016" name="Front. Microbiol.">
        <title>Single-Cell (Meta-)Genomics of a Dimorphic Candidatus Thiomargarita nelsonii Reveals Genomic Plasticity.</title>
        <authorList>
            <person name="Flood B.E."/>
            <person name="Fliss P."/>
            <person name="Jones D.S."/>
            <person name="Dick G.J."/>
            <person name="Jain S."/>
            <person name="Kaster A.K."/>
            <person name="Winkel M."/>
            <person name="Mussmann M."/>
            <person name="Bailey J."/>
        </authorList>
    </citation>
    <scope>NUCLEOTIDE SEQUENCE [LARGE SCALE GENOMIC DNA]</scope>
    <source>
        <strain evidence="1">Hydrate Ridge</strain>
    </source>
</reference>
<evidence type="ECO:0000313" key="1">
    <source>
        <dbReference type="EMBL" id="TGO03186.1"/>
    </source>
</evidence>
<proteinExistence type="predicted"/>
<dbReference type="AlphaFoldDB" id="A0A4E0RJC0"/>
<evidence type="ECO:0000313" key="2">
    <source>
        <dbReference type="Proteomes" id="UP000030428"/>
    </source>
</evidence>
<gene>
    <name evidence="1" type="ORF">PN36_11625</name>
</gene>
<name>A0A4E0RJC0_9GAMM</name>
<keyword evidence="2" id="KW-1185">Reference proteome</keyword>
<dbReference type="Gene3D" id="2.120.10.30">
    <property type="entry name" value="TolB, C-terminal domain"/>
    <property type="match status" value="1"/>
</dbReference>
<protein>
    <submittedName>
        <fullName evidence="1">Uncharacterized protein</fullName>
    </submittedName>
</protein>
<dbReference type="InterPro" id="IPR011042">
    <property type="entry name" value="6-blade_b-propeller_TolB-like"/>
</dbReference>
<dbReference type="EMBL" id="JSZA02000035">
    <property type="protein sequence ID" value="TGO03186.1"/>
    <property type="molecule type" value="Genomic_DNA"/>
</dbReference>
<sequence length="283" mass="30697">MVVNSGCADESKKSIPTLAWTLSNGLAQPESVVYDAKLSRLYVSNVQDHPTKKDGKGYISVVSLDGKLLEKEWVNGLNAPKGMAVVGDTLYVSDIDALVAIDISKGEVVERYEVADAKFLNDVAADKDGNVYISDMFTNTIHCLCNGKFETWLHDVELMSPNGLFAEEDYLVVGSWGIPTGGFATTTAGHLKAVTYADKKITSLGKDIPVGNLDGVESDGAGGYYVTDWMAGKLFYFDADGNAQELMQLSQGAADHAFLAKRNLLLIPMMKDNQLKAFNTDFQ</sequence>
<comment type="caution">
    <text evidence="1">The sequence shown here is derived from an EMBL/GenBank/DDBJ whole genome shotgun (WGS) entry which is preliminary data.</text>
</comment>
<accession>A0A4E0RJC0</accession>